<organism evidence="1 2">
    <name type="scientific">Zhouia amylolytica AD3</name>
    <dbReference type="NCBI Taxonomy" id="1286632"/>
    <lineage>
        <taxon>Bacteria</taxon>
        <taxon>Pseudomonadati</taxon>
        <taxon>Bacteroidota</taxon>
        <taxon>Flavobacteriia</taxon>
        <taxon>Flavobacteriales</taxon>
        <taxon>Flavobacteriaceae</taxon>
        <taxon>Zhouia</taxon>
    </lineage>
</organism>
<reference evidence="2" key="1">
    <citation type="submission" date="2013-11" db="EMBL/GenBank/DDBJ databases">
        <title>Draft genome sequence from a member of Zhouia, isolated tidal flat.</title>
        <authorList>
            <person name="Jin H."/>
            <person name="Jeon C.O."/>
        </authorList>
    </citation>
    <scope>NUCLEOTIDE SEQUENCE [LARGE SCALE GENOMIC DNA]</scope>
    <source>
        <strain evidence="2">AD3</strain>
    </source>
</reference>
<dbReference type="EMBL" id="AYXY01000001">
    <property type="protein sequence ID" value="ETN96674.1"/>
    <property type="molecule type" value="Genomic_DNA"/>
</dbReference>
<proteinExistence type="predicted"/>
<keyword evidence="2" id="KW-1185">Reference proteome</keyword>
<gene>
    <name evidence="1" type="ORF">P278_00990</name>
</gene>
<comment type="caution">
    <text evidence="1">The sequence shown here is derived from an EMBL/GenBank/DDBJ whole genome shotgun (WGS) entry which is preliminary data.</text>
</comment>
<sequence>MIVKRRNSMKQTFFISFLVFSANGFIYDFGKEQFTGLFRERN</sequence>
<dbReference type="AlphaFoldDB" id="W2URU2"/>
<evidence type="ECO:0000313" key="1">
    <source>
        <dbReference type="EMBL" id="ETN96674.1"/>
    </source>
</evidence>
<protein>
    <submittedName>
        <fullName evidence="1">Uncharacterized protein</fullName>
    </submittedName>
</protein>
<evidence type="ECO:0000313" key="2">
    <source>
        <dbReference type="Proteomes" id="UP000018850"/>
    </source>
</evidence>
<name>W2URU2_9FLAO</name>
<accession>W2URU2</accession>
<reference evidence="1 2" key="2">
    <citation type="journal article" date="2016" name="Genome Announc.">
        <title>Draft Genome Sequence of Zhouia amylolytica AD3, Isolated from Tidal Flat Sediment.</title>
        <authorList>
            <person name="Jia B."/>
            <person name="Jin H.M."/>
            <person name="Lee H.J."/>
            <person name="Jeon C.O."/>
        </authorList>
    </citation>
    <scope>NUCLEOTIDE SEQUENCE [LARGE SCALE GENOMIC DNA]</scope>
    <source>
        <strain evidence="1 2">AD3</strain>
    </source>
</reference>
<dbReference type="Proteomes" id="UP000018850">
    <property type="component" value="Unassembled WGS sequence"/>
</dbReference>